<dbReference type="Pfam" id="PF00646">
    <property type="entry name" value="F-box"/>
    <property type="match status" value="1"/>
</dbReference>
<proteinExistence type="predicted"/>
<evidence type="ECO:0000313" key="4">
    <source>
        <dbReference type="Proteomes" id="UP001558713"/>
    </source>
</evidence>
<dbReference type="InterPro" id="IPR001810">
    <property type="entry name" value="F-box_dom"/>
</dbReference>
<evidence type="ECO:0000259" key="2">
    <source>
        <dbReference type="Pfam" id="PF03478"/>
    </source>
</evidence>
<dbReference type="Pfam" id="PF03478">
    <property type="entry name" value="Beta-prop_KIB1-4"/>
    <property type="match status" value="1"/>
</dbReference>
<dbReference type="EMBL" id="JBANAX010000211">
    <property type="protein sequence ID" value="KAL1218496.1"/>
    <property type="molecule type" value="Genomic_DNA"/>
</dbReference>
<name>A0ABD1BMS4_CARAN</name>
<dbReference type="SUPFAM" id="SSF81383">
    <property type="entry name" value="F-box domain"/>
    <property type="match status" value="1"/>
</dbReference>
<feature type="domain" description="KIB1-4 beta-propeller" evidence="2">
    <location>
        <begin position="89"/>
        <end position="358"/>
    </location>
</feature>
<organism evidence="3 4">
    <name type="scientific">Cardamine amara subsp. amara</name>
    <dbReference type="NCBI Taxonomy" id="228776"/>
    <lineage>
        <taxon>Eukaryota</taxon>
        <taxon>Viridiplantae</taxon>
        <taxon>Streptophyta</taxon>
        <taxon>Embryophyta</taxon>
        <taxon>Tracheophyta</taxon>
        <taxon>Spermatophyta</taxon>
        <taxon>Magnoliopsida</taxon>
        <taxon>eudicotyledons</taxon>
        <taxon>Gunneridae</taxon>
        <taxon>Pentapetalae</taxon>
        <taxon>rosids</taxon>
        <taxon>malvids</taxon>
        <taxon>Brassicales</taxon>
        <taxon>Brassicaceae</taxon>
        <taxon>Cardamineae</taxon>
        <taxon>Cardamine</taxon>
    </lineage>
</organism>
<feature type="domain" description="F-box" evidence="1">
    <location>
        <begin position="29"/>
        <end position="61"/>
    </location>
</feature>
<dbReference type="InterPro" id="IPR036047">
    <property type="entry name" value="F-box-like_dom_sf"/>
</dbReference>
<keyword evidence="4" id="KW-1185">Reference proteome</keyword>
<dbReference type="PANTHER" id="PTHR44259">
    <property type="entry name" value="OS07G0183000 PROTEIN-RELATED"/>
    <property type="match status" value="1"/>
</dbReference>
<gene>
    <name evidence="3" type="ORF">V5N11_001664</name>
</gene>
<reference evidence="3 4" key="1">
    <citation type="submission" date="2024-04" db="EMBL/GenBank/DDBJ databases">
        <title>Genome assembly C_amara_ONT_v2.</title>
        <authorList>
            <person name="Yant L."/>
            <person name="Moore C."/>
            <person name="Slenker M."/>
        </authorList>
    </citation>
    <scope>NUCLEOTIDE SEQUENCE [LARGE SCALE GENOMIC DNA]</scope>
    <source>
        <tissue evidence="3">Leaf</tissue>
    </source>
</reference>
<sequence>MASPPLALAKSPPPKAPAVSCKRRNNHCWSKLPLDLMLMVFERLGFADFEQAKSVCSSWQSGSRLSKPNNQIPCMILFPVDKNYCLLLSPENTKKLYKSQNLGDDFGKSVCLTTCGSWLLMRFGYRDMEGNFSLDEKYNLYILNLLTRERINLPGFESEYDRLRCPILWIDEKTKDYQVIGRAGKETLVSFKKGDNSWKQTKFSLSCFFNSFDLVYKDHKLYCLNYDKLLIFEFSGEIPRQVTIPGGLCIRVPDIQWERQMHRRKTNMVVTVRGDVLIVRCIRPSMTKTWEFKIFKMGSSKENIWERIFSLGDESILLDLGITVLAKDLKGITSNSIYFNANYFFVDEYDENEIFIFSLDTKKVERPHQFVSSSGLFSYARWFLPSFKRE</sequence>
<protein>
    <submittedName>
        <fullName evidence="3">F-box protein</fullName>
    </submittedName>
</protein>
<evidence type="ECO:0000259" key="1">
    <source>
        <dbReference type="Pfam" id="PF00646"/>
    </source>
</evidence>
<evidence type="ECO:0000313" key="3">
    <source>
        <dbReference type="EMBL" id="KAL1218496.1"/>
    </source>
</evidence>
<dbReference type="InterPro" id="IPR005174">
    <property type="entry name" value="KIB1-4_b-propeller"/>
</dbReference>
<accession>A0ABD1BMS4</accession>
<dbReference type="AlphaFoldDB" id="A0ABD1BMS4"/>
<dbReference type="Gene3D" id="1.20.1280.50">
    <property type="match status" value="1"/>
</dbReference>
<comment type="caution">
    <text evidence="3">The sequence shown here is derived from an EMBL/GenBank/DDBJ whole genome shotgun (WGS) entry which is preliminary data.</text>
</comment>
<dbReference type="PANTHER" id="PTHR44259:SF25">
    <property type="entry name" value="F-BOX DOMAIN-CONTAINING PROTEIN"/>
    <property type="match status" value="1"/>
</dbReference>
<dbReference type="InterPro" id="IPR050942">
    <property type="entry name" value="F-box_BR-signaling"/>
</dbReference>
<dbReference type="Proteomes" id="UP001558713">
    <property type="component" value="Unassembled WGS sequence"/>
</dbReference>